<evidence type="ECO:0000259" key="13">
    <source>
        <dbReference type="Pfam" id="PF17831"/>
    </source>
</evidence>
<reference evidence="15 16" key="1">
    <citation type="submission" date="2017-12" db="EMBL/GenBank/DDBJ databases">
        <title>Genome sequence of the active heterotrophic nitrifier-denitrifier, Cupriavidus pauculus UM1.</title>
        <authorList>
            <person name="Putonti C."/>
            <person name="Castignetti D."/>
        </authorList>
    </citation>
    <scope>NUCLEOTIDE SEQUENCE [LARGE SCALE GENOMIC DNA]</scope>
    <source>
        <strain evidence="15 16">UM1</strain>
    </source>
</reference>
<dbReference type="InterPro" id="IPR029061">
    <property type="entry name" value="THDP-binding"/>
</dbReference>
<feature type="domain" description="Transketolase-like C-terminal" evidence="14">
    <location>
        <begin position="726"/>
        <end position="861"/>
    </location>
</feature>
<dbReference type="InterPro" id="IPR004660">
    <property type="entry name" value="PDH_E1"/>
</dbReference>
<dbReference type="RefSeq" id="WP_101681977.1">
    <property type="nucleotide sequence ID" value="NZ_PJRP01000005.1"/>
</dbReference>
<evidence type="ECO:0000256" key="9">
    <source>
        <dbReference type="PIRNR" id="PIRNR000156"/>
    </source>
</evidence>
<dbReference type="GO" id="GO:0004739">
    <property type="term" value="F:pyruvate dehydrogenase (acetyl-transferring) activity"/>
    <property type="evidence" value="ECO:0007669"/>
    <property type="project" value="UniProtKB-EC"/>
</dbReference>
<evidence type="ECO:0000256" key="8">
    <source>
        <dbReference type="ARBA" id="ARBA00051231"/>
    </source>
</evidence>
<dbReference type="Pfam" id="PF22613">
    <property type="entry name" value="Transketolase_C_1"/>
    <property type="match status" value="1"/>
</dbReference>
<dbReference type="InterPro" id="IPR009014">
    <property type="entry name" value="Transketo_C/PFOR_II"/>
</dbReference>
<dbReference type="GO" id="GO:0046872">
    <property type="term" value="F:metal ion binding"/>
    <property type="evidence" value="ECO:0007669"/>
    <property type="project" value="UniProtKB-KW"/>
</dbReference>
<dbReference type="InterPro" id="IPR005474">
    <property type="entry name" value="Transketolase_N"/>
</dbReference>
<dbReference type="SUPFAM" id="SSF52518">
    <property type="entry name" value="Thiamin diphosphate-binding fold (THDP-binding)"/>
    <property type="match status" value="2"/>
</dbReference>
<dbReference type="FunFam" id="3.40.50.970:FF:000011">
    <property type="entry name" value="Pyruvate dehydrogenase E1 component"/>
    <property type="match status" value="1"/>
</dbReference>
<evidence type="ECO:0000256" key="4">
    <source>
        <dbReference type="ARBA" id="ARBA00017172"/>
    </source>
</evidence>
<feature type="binding site" evidence="10">
    <location>
        <position position="243"/>
    </location>
    <ligand>
        <name>Mg(2+)</name>
        <dbReference type="ChEBI" id="CHEBI:18420"/>
    </ligand>
</feature>
<feature type="region of interest" description="Disordered" evidence="11">
    <location>
        <begin position="1"/>
        <end position="26"/>
    </location>
</feature>
<dbReference type="Pfam" id="PF00456">
    <property type="entry name" value="Transketolase_N"/>
    <property type="match status" value="1"/>
</dbReference>
<comment type="cofactor">
    <cofactor evidence="1 9">
        <name>thiamine diphosphate</name>
        <dbReference type="ChEBI" id="CHEBI:58937"/>
    </cofactor>
</comment>
<evidence type="ECO:0000259" key="12">
    <source>
        <dbReference type="Pfam" id="PF00456"/>
    </source>
</evidence>
<keyword evidence="10" id="KW-0460">Magnesium</keyword>
<proteinExistence type="predicted"/>
<feature type="domain" description="Pyruvate dehydrogenase E1 component middle" evidence="13">
    <location>
        <begin position="496"/>
        <end position="711"/>
    </location>
</feature>
<organism evidence="15 16">
    <name type="scientific">Cupriavidus pauculus</name>
    <dbReference type="NCBI Taxonomy" id="82633"/>
    <lineage>
        <taxon>Bacteria</taxon>
        <taxon>Pseudomonadati</taxon>
        <taxon>Pseudomonadota</taxon>
        <taxon>Betaproteobacteria</taxon>
        <taxon>Burkholderiales</taxon>
        <taxon>Burkholderiaceae</taxon>
        <taxon>Cupriavidus</taxon>
    </lineage>
</organism>
<feature type="domain" description="Transketolase N-terminal" evidence="12">
    <location>
        <begin position="149"/>
        <end position="308"/>
    </location>
</feature>
<gene>
    <name evidence="15" type="primary">aceE</name>
    <name evidence="15" type="ORF">CYJ10_13385</name>
</gene>
<dbReference type="EMBL" id="PJRP01000005">
    <property type="protein sequence ID" value="PLQ00013.1"/>
    <property type="molecule type" value="Genomic_DNA"/>
</dbReference>
<evidence type="ECO:0000256" key="6">
    <source>
        <dbReference type="ARBA" id="ARBA00023052"/>
    </source>
</evidence>
<evidence type="ECO:0000259" key="14">
    <source>
        <dbReference type="Pfam" id="PF22613"/>
    </source>
</evidence>
<feature type="binding site" evidence="10">
    <location>
        <position position="275"/>
    </location>
    <ligand>
        <name>Mg(2+)</name>
        <dbReference type="ChEBI" id="CHEBI:18420"/>
    </ligand>
</feature>
<dbReference type="SUPFAM" id="SSF52922">
    <property type="entry name" value="TK C-terminal domain-like"/>
    <property type="match status" value="1"/>
</dbReference>
<dbReference type="InterPro" id="IPR051157">
    <property type="entry name" value="PDH/Transketolase"/>
</dbReference>
<dbReference type="Proteomes" id="UP000234341">
    <property type="component" value="Unassembled WGS sequence"/>
</dbReference>
<evidence type="ECO:0000313" key="15">
    <source>
        <dbReference type="EMBL" id="PLQ00013.1"/>
    </source>
</evidence>
<dbReference type="PANTHER" id="PTHR43825:SF3">
    <property type="entry name" value="PYRUVATE DEHYDROGENASE E1 COMPONENT"/>
    <property type="match status" value="1"/>
</dbReference>
<dbReference type="Gene3D" id="3.40.50.970">
    <property type="match status" value="2"/>
</dbReference>
<dbReference type="InterPro" id="IPR041621">
    <property type="entry name" value="PDH_E1_M"/>
</dbReference>
<comment type="cofactor">
    <cofactor evidence="10">
        <name>Mg(2+)</name>
        <dbReference type="ChEBI" id="CHEBI:18420"/>
    </cofactor>
</comment>
<keyword evidence="10" id="KW-0479">Metal-binding</keyword>
<dbReference type="PIRSF" id="PIRSF000156">
    <property type="entry name" value="Pyruvate_dh_E1"/>
    <property type="match status" value="1"/>
</dbReference>
<sequence>MAAVPNDGSMDVTKFGQDPRDDDDPQETAEWLDALDGVASHVGMDRARFLIQRQIEFVRTSGEYAPFSTATPYVNTIPPGKQVAIPGDQATEHKIRSYMRWNAIAMVLRAGRETNVGGHIASFASAATLYDVGFNHFWHGATADHGGDLVFFQGHSSPGIYSRAFLEGRLTSAQLDNFRQETGGQGMPSYPHPWLMRDFWQFPTVSMGLGPLMAIYQARFMKYIESRGVVTTQGRKVWAFLGDGEMDEPESLGAIGMAARERLDNLIFVVNCNLQRLDGPVRGNGKIIQELERLFSGAGWNVIKVIWGSRWDALLARDHHGALMRRMMEVVDGEYQTYKSKSGAHVREKFFNTPELKAMVADWTDDDIWALNRGGHDPHKIHAAYAQASTPNGRPTVILAKTIKGYGMGEAGQAMNNTHQQKKMQVEQLKAFRDQFKLPITDEAIADVPYLKFDEGSDEWAYLQARRQALGGYVPARRQKAASLPTPDLGAFEALLKGTGEGRKMSTTMAFVRFLGVLLKDKALGKRVVPIVPDESRTFGMEGLFRQIGIWNQDGQRYEPEDSGQLMFYRESETGQILQEGINEAGGMSDWIAAATSYSTHGETMIPFFVFYSMFGFQRVGDLVWAAGDMRSRGFLLGGTAGRTTLNGEGLQHQDGHSLLWASSVANCISYDPTFSYELAVIMQDGLRRMVTEQEDVFYYVTVMNENYEHPPMPDREDVAQDIIRGLYLFRKSTADSAMPRVQLMGAGTIFNEVIAAASLLEADWSVAADLWSAPGITELAREGREVKRWNLLHPTEVQRVSHVERLLSGAQGPVIASTDYVRTLTEQLREFIPQRFVVLGTDGFGRSDTREKLRDFFEIDRYWITVSALKGLADDGKIAASVVADAIRKYGLDPSKPNPMGV</sequence>
<protein>
    <recommendedName>
        <fullName evidence="4 9">Pyruvate dehydrogenase E1 component</fullName>
        <ecNumber evidence="3 9">1.2.4.1</ecNumber>
    </recommendedName>
</protein>
<dbReference type="EC" id="1.2.4.1" evidence="3 9"/>
<evidence type="ECO:0000256" key="3">
    <source>
        <dbReference type="ARBA" id="ARBA00012281"/>
    </source>
</evidence>
<accession>A0A2N5CCN4</accession>
<dbReference type="NCBIfam" id="TIGR00759">
    <property type="entry name" value="aceE"/>
    <property type="match status" value="1"/>
</dbReference>
<dbReference type="OrthoDB" id="9759664at2"/>
<evidence type="ECO:0000256" key="7">
    <source>
        <dbReference type="ARBA" id="ARBA00023317"/>
    </source>
</evidence>
<evidence type="ECO:0000256" key="10">
    <source>
        <dbReference type="PIRSR" id="PIRSR000156-1"/>
    </source>
</evidence>
<evidence type="ECO:0000256" key="1">
    <source>
        <dbReference type="ARBA" id="ARBA00001964"/>
    </source>
</evidence>
<comment type="function">
    <text evidence="2 9">Component of the pyruvate dehydrogenase (PDH) complex, that catalyzes the overall conversion of pyruvate to acetyl-CoA and CO(2).</text>
</comment>
<dbReference type="PANTHER" id="PTHR43825">
    <property type="entry name" value="PYRUVATE DEHYDROGENASE E1 COMPONENT"/>
    <property type="match status" value="1"/>
</dbReference>
<dbReference type="AlphaFoldDB" id="A0A2N5CCN4"/>
<evidence type="ECO:0000256" key="11">
    <source>
        <dbReference type="SAM" id="MobiDB-lite"/>
    </source>
</evidence>
<dbReference type="Pfam" id="PF17831">
    <property type="entry name" value="PDH_E1_M"/>
    <property type="match status" value="1"/>
</dbReference>
<evidence type="ECO:0000313" key="16">
    <source>
        <dbReference type="Proteomes" id="UP000234341"/>
    </source>
</evidence>
<comment type="caution">
    <text evidence="15">The sequence shown here is derived from an EMBL/GenBank/DDBJ whole genome shotgun (WGS) entry which is preliminary data.</text>
</comment>
<evidence type="ECO:0000256" key="5">
    <source>
        <dbReference type="ARBA" id="ARBA00023002"/>
    </source>
</evidence>
<name>A0A2N5CCN4_9BURK</name>
<dbReference type="CDD" id="cd02017">
    <property type="entry name" value="TPP_E1_EcPDC_like"/>
    <property type="match status" value="1"/>
</dbReference>
<dbReference type="InterPro" id="IPR055152">
    <property type="entry name" value="Transketolase-like_C_2"/>
</dbReference>
<dbReference type="InterPro" id="IPR035807">
    <property type="entry name" value="PDC_E1_N"/>
</dbReference>
<keyword evidence="5 9" id="KW-0560">Oxidoreductase</keyword>
<feature type="binding site" evidence="10">
    <location>
        <position position="273"/>
    </location>
    <ligand>
        <name>Mg(2+)</name>
        <dbReference type="ChEBI" id="CHEBI:18420"/>
    </ligand>
</feature>
<keyword evidence="6 9" id="KW-0786">Thiamine pyrophosphate</keyword>
<keyword evidence="7 9" id="KW-0670">Pyruvate</keyword>
<comment type="catalytic activity">
    <reaction evidence="8 9">
        <text>N(6)-[(R)-lipoyl]-L-lysyl-[protein] + pyruvate + H(+) = N(6)-[(R)-S(8)-acetyldihydrolipoyl]-L-lysyl-[protein] + CO2</text>
        <dbReference type="Rhea" id="RHEA:19189"/>
        <dbReference type="Rhea" id="RHEA-COMP:10474"/>
        <dbReference type="Rhea" id="RHEA-COMP:10478"/>
        <dbReference type="ChEBI" id="CHEBI:15361"/>
        <dbReference type="ChEBI" id="CHEBI:15378"/>
        <dbReference type="ChEBI" id="CHEBI:16526"/>
        <dbReference type="ChEBI" id="CHEBI:83099"/>
        <dbReference type="ChEBI" id="CHEBI:83111"/>
        <dbReference type="EC" id="1.2.4.1"/>
    </reaction>
</comment>
<evidence type="ECO:0000256" key="2">
    <source>
        <dbReference type="ARBA" id="ARBA00003157"/>
    </source>
</evidence>
<dbReference type="Gene3D" id="3.40.50.920">
    <property type="match status" value="1"/>
</dbReference>